<keyword evidence="2" id="KW-0479">Metal-binding</keyword>
<protein>
    <recommendedName>
        <fullName evidence="7">Histidine kinase/HSP90-like ATPase domain-containing protein</fullName>
    </recommendedName>
</protein>
<reference evidence="5" key="2">
    <citation type="submission" date="2014-03" db="EMBL/GenBank/DDBJ databases">
        <authorList>
            <person name="Genoscope - CEA"/>
        </authorList>
    </citation>
    <scope>NUCLEOTIDE SEQUENCE</scope>
</reference>
<dbReference type="GO" id="GO:0046872">
    <property type="term" value="F:metal ion binding"/>
    <property type="evidence" value="ECO:0007669"/>
    <property type="project" value="UniProtKB-KW"/>
</dbReference>
<keyword evidence="3" id="KW-0175">Coiled coil</keyword>
<dbReference type="Gene3D" id="3.30.565.10">
    <property type="entry name" value="Histidine kinase-like ATPase, C-terminal domain"/>
    <property type="match status" value="1"/>
</dbReference>
<dbReference type="AlphaFoldDB" id="A0A060YCK2"/>
<dbReference type="InterPro" id="IPR036890">
    <property type="entry name" value="HATPase_C_sf"/>
</dbReference>
<name>A0A060YCK2_ONCMY</name>
<dbReference type="PANTHER" id="PTHR23337">
    <property type="entry name" value="ZINC FINGER CW-TYPE COILED-COIL DOMAIN PROTEIN 1"/>
    <property type="match status" value="1"/>
</dbReference>
<evidence type="ECO:0000313" key="5">
    <source>
        <dbReference type="EMBL" id="CDQ87129.1"/>
    </source>
</evidence>
<organism evidence="5 6">
    <name type="scientific">Oncorhynchus mykiss</name>
    <name type="common">Rainbow trout</name>
    <name type="synonym">Salmo gairdneri</name>
    <dbReference type="NCBI Taxonomy" id="8022"/>
    <lineage>
        <taxon>Eukaryota</taxon>
        <taxon>Metazoa</taxon>
        <taxon>Chordata</taxon>
        <taxon>Craniata</taxon>
        <taxon>Vertebrata</taxon>
        <taxon>Euteleostomi</taxon>
        <taxon>Actinopterygii</taxon>
        <taxon>Neopterygii</taxon>
        <taxon>Teleostei</taxon>
        <taxon>Protacanthopterygii</taxon>
        <taxon>Salmoniformes</taxon>
        <taxon>Salmonidae</taxon>
        <taxon>Salmoninae</taxon>
        <taxon>Oncorhynchus</taxon>
    </lineage>
</organism>
<dbReference type="Pfam" id="PF13589">
    <property type="entry name" value="HATPase_c_3"/>
    <property type="match status" value="1"/>
</dbReference>
<evidence type="ECO:0000313" key="6">
    <source>
        <dbReference type="Proteomes" id="UP000193380"/>
    </source>
</evidence>
<comment type="subcellular location">
    <subcellularLocation>
        <location evidence="1">Nucleus</location>
    </subcellularLocation>
</comment>
<dbReference type="GO" id="GO:0005634">
    <property type="term" value="C:nucleus"/>
    <property type="evidence" value="ECO:0007669"/>
    <property type="project" value="UniProtKB-SubCell"/>
</dbReference>
<dbReference type="Proteomes" id="UP000193380">
    <property type="component" value="Unassembled WGS sequence"/>
</dbReference>
<gene>
    <name evidence="5" type="ORF">GSONMT00039999001</name>
</gene>
<evidence type="ECO:0000256" key="1">
    <source>
        <dbReference type="ARBA" id="ARBA00004123"/>
    </source>
</evidence>
<dbReference type="EMBL" id="FR907691">
    <property type="protein sequence ID" value="CDQ87129.1"/>
    <property type="molecule type" value="Genomic_DNA"/>
</dbReference>
<keyword evidence="4" id="KW-0539">Nucleus</keyword>
<evidence type="ECO:0000256" key="2">
    <source>
        <dbReference type="ARBA" id="ARBA00022723"/>
    </source>
</evidence>
<evidence type="ECO:0000256" key="4">
    <source>
        <dbReference type="ARBA" id="ARBA00023242"/>
    </source>
</evidence>
<dbReference type="PaxDb" id="8022-A0A060YCK2"/>
<dbReference type="SUPFAM" id="SSF55874">
    <property type="entry name" value="ATPase domain of HSP90 chaperone/DNA topoisomerase II/histidine kinase"/>
    <property type="match status" value="1"/>
</dbReference>
<evidence type="ECO:0008006" key="7">
    <source>
        <dbReference type="Google" id="ProtNLM"/>
    </source>
</evidence>
<evidence type="ECO:0000256" key="3">
    <source>
        <dbReference type="ARBA" id="ARBA00023054"/>
    </source>
</evidence>
<dbReference type="STRING" id="8022.A0A060YCK2"/>
<dbReference type="PANTHER" id="PTHR23337:SF3">
    <property type="entry name" value="MORC FAMILY CW-TYPE ZINC FINGER 2"/>
    <property type="match status" value="1"/>
</dbReference>
<reference evidence="5" key="1">
    <citation type="journal article" date="2014" name="Nat. Commun.">
        <title>The rainbow trout genome provides novel insights into evolution after whole-genome duplication in vertebrates.</title>
        <authorList>
            <person name="Berthelot C."/>
            <person name="Brunet F."/>
            <person name="Chalopin D."/>
            <person name="Juanchich A."/>
            <person name="Bernard M."/>
            <person name="Noel B."/>
            <person name="Bento P."/>
            <person name="Da Silva C."/>
            <person name="Labadie K."/>
            <person name="Alberti A."/>
            <person name="Aury J.M."/>
            <person name="Louis A."/>
            <person name="Dehais P."/>
            <person name="Bardou P."/>
            <person name="Montfort J."/>
            <person name="Klopp C."/>
            <person name="Cabau C."/>
            <person name="Gaspin C."/>
            <person name="Thorgaard G.H."/>
            <person name="Boussaha M."/>
            <person name="Quillet E."/>
            <person name="Guyomard R."/>
            <person name="Galiana D."/>
            <person name="Bobe J."/>
            <person name="Volff J.N."/>
            <person name="Genet C."/>
            <person name="Wincker P."/>
            <person name="Jaillon O."/>
            <person name="Roest Crollius H."/>
            <person name="Guiguen Y."/>
        </authorList>
    </citation>
    <scope>NUCLEOTIDE SEQUENCE [LARGE SCALE GENOMIC DNA]</scope>
</reference>
<proteinExistence type="predicted"/>
<accession>A0A060YCK2</accession>
<sequence length="106" mass="11885">MAYSNYSTLNRAQLTFEYLHTNSTTHEFLFGALAELVDNSRDANATRIDIYTEKRPDLRGGYMLCFLDDGTGMDPNEATHVIQFGKSTKRTPDSTHIGQYGNGLKS</sequence>